<evidence type="ECO:0000313" key="12">
    <source>
        <dbReference type="EMBL" id="MBC2594106.1"/>
    </source>
</evidence>
<dbReference type="PIRSF" id="PIRSF000166">
    <property type="entry name" value="Coproporphyri_ox"/>
    <property type="match status" value="1"/>
</dbReference>
<dbReference type="GO" id="GO:0046872">
    <property type="term" value="F:metal ion binding"/>
    <property type="evidence" value="ECO:0007669"/>
    <property type="project" value="UniProtKB-KW"/>
</dbReference>
<name>A0A842HEM9_9BACT</name>
<keyword evidence="8 11" id="KW-0627">Porphyrin biosynthesis</keyword>
<dbReference type="RefSeq" id="WP_185675088.1">
    <property type="nucleotide sequence ID" value="NZ_JACHVB010000020.1"/>
</dbReference>
<evidence type="ECO:0000256" key="5">
    <source>
        <dbReference type="ARBA" id="ARBA00022490"/>
    </source>
</evidence>
<dbReference type="Gene3D" id="3.40.1500.10">
    <property type="entry name" value="Coproporphyrinogen III oxidase, aerobic"/>
    <property type="match status" value="1"/>
</dbReference>
<evidence type="ECO:0000256" key="4">
    <source>
        <dbReference type="ARBA" id="ARBA00011738"/>
    </source>
</evidence>
<dbReference type="Pfam" id="PF01218">
    <property type="entry name" value="Coprogen_oxidas"/>
    <property type="match status" value="1"/>
</dbReference>
<dbReference type="GO" id="GO:0004109">
    <property type="term" value="F:coproporphyrinogen oxidase activity"/>
    <property type="evidence" value="ECO:0007669"/>
    <property type="project" value="UniProtKB-UniRule"/>
</dbReference>
<evidence type="ECO:0000256" key="6">
    <source>
        <dbReference type="ARBA" id="ARBA00023002"/>
    </source>
</evidence>
<dbReference type="SUPFAM" id="SSF102886">
    <property type="entry name" value="Coproporphyrinogen III oxidase"/>
    <property type="match status" value="1"/>
</dbReference>
<gene>
    <name evidence="11 12" type="primary">hemF</name>
    <name evidence="12" type="ORF">H5P28_07500</name>
</gene>
<evidence type="ECO:0000256" key="8">
    <source>
        <dbReference type="ARBA" id="ARBA00023244"/>
    </source>
</evidence>
<dbReference type="EC" id="1.3.3.3" evidence="11"/>
<evidence type="ECO:0000256" key="2">
    <source>
        <dbReference type="ARBA" id="ARBA00005168"/>
    </source>
</evidence>
<comment type="subunit">
    <text evidence="4 11">Homodimer.</text>
</comment>
<evidence type="ECO:0000256" key="1">
    <source>
        <dbReference type="ARBA" id="ARBA00004496"/>
    </source>
</evidence>
<feature type="region of interest" description="Important for dimerization" evidence="11">
    <location>
        <begin position="243"/>
        <end position="278"/>
    </location>
</feature>
<proteinExistence type="inferred from homology"/>
<dbReference type="NCBIfam" id="NF003727">
    <property type="entry name" value="PRK05330.1"/>
    <property type="match status" value="1"/>
</dbReference>
<reference evidence="12 13" key="1">
    <citation type="submission" date="2020-07" db="EMBL/GenBank/DDBJ databases">
        <authorList>
            <person name="Feng X."/>
        </authorList>
    </citation>
    <scope>NUCLEOTIDE SEQUENCE [LARGE SCALE GENOMIC DNA]</scope>
    <source>
        <strain evidence="12 13">JCM31066</strain>
    </source>
</reference>
<comment type="caution">
    <text evidence="12">The sequence shown here is derived from an EMBL/GenBank/DDBJ whole genome shotgun (WGS) entry which is preliminary data.</text>
</comment>
<sequence>MNPTHYPETVRDWLLSLQNRVCHALEQEDGSARFRADAWTRDEGGGGESRVLADGPVLEKAGVNFSDVRGKGLPPSATERRPALAGKPFRAMGVSVVVHPRNPYAPTSHMNVRFLSAGAPGEEPIWWFGGGFDLTPYYGFIEDARHWHACARDACVPFGDGGYDEFKEWCDRYFYLPHRRETRGIGGLFFDDFNAGGFEQAFGFAQAVGEAYLSAYIPILARRKHMPATERERTWQLIRRGRYAEFNLVYDRGTHFGLQSGGRTESILMSLPPLARWEYDHHPAPGSPEADLLEHFLKPRDWLAEE</sequence>
<dbReference type="PROSITE" id="PS01021">
    <property type="entry name" value="COPROGEN_OXIDASE"/>
    <property type="match status" value="1"/>
</dbReference>
<dbReference type="PANTHER" id="PTHR10755:SF0">
    <property type="entry name" value="OXYGEN-DEPENDENT COPROPORPHYRINOGEN-III OXIDASE, MITOCHONDRIAL"/>
    <property type="match status" value="1"/>
</dbReference>
<comment type="subcellular location">
    <subcellularLocation>
        <location evidence="1 11">Cytoplasm</location>
    </subcellularLocation>
</comment>
<keyword evidence="5 11" id="KW-0963">Cytoplasm</keyword>
<protein>
    <recommendedName>
        <fullName evidence="11">Oxygen-dependent coproporphyrinogen-III oxidase</fullName>
        <shortName evidence="11">CPO</shortName>
        <shortName evidence="11">Coprogen oxidase</shortName>
        <shortName evidence="11">Coproporphyrinogenase</shortName>
        <ecNumber evidence="11">1.3.3.3</ecNumber>
    </recommendedName>
</protein>
<feature type="binding site" evidence="11">
    <location>
        <position position="95"/>
    </location>
    <ligand>
        <name>substrate</name>
    </ligand>
</feature>
<comment type="pathway">
    <text evidence="2 11">Porphyrin-containing compound metabolism; protoporphyrin-IX biosynthesis; protoporphyrinogen-IX from coproporphyrinogen-III (O2 route): step 1/1.</text>
</comment>
<dbReference type="GO" id="GO:0005737">
    <property type="term" value="C:cytoplasm"/>
    <property type="evidence" value="ECO:0007669"/>
    <property type="project" value="UniProtKB-SubCell"/>
</dbReference>
<keyword evidence="7 11" id="KW-0350">Heme biosynthesis</keyword>
<dbReference type="GO" id="GO:0006782">
    <property type="term" value="P:protoporphyrinogen IX biosynthetic process"/>
    <property type="evidence" value="ECO:0007669"/>
    <property type="project" value="UniProtKB-UniRule"/>
</dbReference>
<dbReference type="EMBL" id="JACHVB010000020">
    <property type="protein sequence ID" value="MBC2594106.1"/>
    <property type="molecule type" value="Genomic_DNA"/>
</dbReference>
<dbReference type="PRINTS" id="PR00073">
    <property type="entry name" value="COPRGNOXDASE"/>
</dbReference>
<keyword evidence="11" id="KW-0479">Metal-binding</keyword>
<feature type="binding site" evidence="11">
    <location>
        <begin position="261"/>
        <end position="263"/>
    </location>
    <ligand>
        <name>substrate</name>
    </ligand>
</feature>
<feature type="site" description="Important for dimerization" evidence="11">
    <location>
        <position position="178"/>
    </location>
</feature>
<dbReference type="UniPathway" id="UPA00251">
    <property type="reaction ID" value="UER00322"/>
</dbReference>
<feature type="binding site" evidence="11">
    <location>
        <position position="99"/>
    </location>
    <ligand>
        <name>a divalent metal cation</name>
        <dbReference type="ChEBI" id="CHEBI:60240"/>
    </ligand>
</feature>
<dbReference type="InterPro" id="IPR018375">
    <property type="entry name" value="Coprogen_oxidase_CS"/>
</dbReference>
<keyword evidence="6 11" id="KW-0560">Oxidoreductase</keyword>
<dbReference type="GO" id="GO:0042803">
    <property type="term" value="F:protein homodimerization activity"/>
    <property type="evidence" value="ECO:0007669"/>
    <property type="project" value="UniProtKB-UniRule"/>
</dbReference>
<feature type="binding site" evidence="11">
    <location>
        <position position="178"/>
    </location>
    <ligand>
        <name>a divalent metal cation</name>
        <dbReference type="ChEBI" id="CHEBI:60240"/>
    </ligand>
</feature>
<organism evidence="12 13">
    <name type="scientific">Ruficoccus amylovorans</name>
    <dbReference type="NCBI Taxonomy" id="1804625"/>
    <lineage>
        <taxon>Bacteria</taxon>
        <taxon>Pseudomonadati</taxon>
        <taxon>Verrucomicrobiota</taxon>
        <taxon>Opitutia</taxon>
        <taxon>Puniceicoccales</taxon>
        <taxon>Cerasicoccaceae</taxon>
        <taxon>Ruficoccus</taxon>
    </lineage>
</organism>
<evidence type="ECO:0000313" key="13">
    <source>
        <dbReference type="Proteomes" id="UP000546464"/>
    </source>
</evidence>
<dbReference type="PANTHER" id="PTHR10755">
    <property type="entry name" value="COPROPORPHYRINOGEN III OXIDASE, MITOCHONDRIAL"/>
    <property type="match status" value="1"/>
</dbReference>
<feature type="binding site" evidence="11">
    <location>
        <begin position="111"/>
        <end position="113"/>
    </location>
    <ligand>
        <name>substrate</name>
    </ligand>
</feature>
<evidence type="ECO:0000256" key="7">
    <source>
        <dbReference type="ARBA" id="ARBA00023133"/>
    </source>
</evidence>
<feature type="active site" description="Proton donor" evidence="11">
    <location>
        <position position="109"/>
    </location>
</feature>
<comment type="similarity">
    <text evidence="3 11">Belongs to the aerobic coproporphyrinogen-III oxidase family.</text>
</comment>
<dbReference type="FunFam" id="3.40.1500.10:FF:000001">
    <property type="entry name" value="Oxygen-dependent coproporphyrinogen-III oxidase"/>
    <property type="match status" value="1"/>
</dbReference>
<evidence type="ECO:0000256" key="3">
    <source>
        <dbReference type="ARBA" id="ARBA00010644"/>
    </source>
</evidence>
<feature type="binding site" evidence="11">
    <location>
        <position position="109"/>
    </location>
    <ligand>
        <name>a divalent metal cation</name>
        <dbReference type="ChEBI" id="CHEBI:60240"/>
    </ligand>
</feature>
<accession>A0A842HEM9</accession>
<feature type="binding site" evidence="11">
    <location>
        <position position="148"/>
    </location>
    <ligand>
        <name>a divalent metal cation</name>
        <dbReference type="ChEBI" id="CHEBI:60240"/>
    </ligand>
</feature>
<dbReference type="Proteomes" id="UP000546464">
    <property type="component" value="Unassembled WGS sequence"/>
</dbReference>
<dbReference type="InterPro" id="IPR036406">
    <property type="entry name" value="Coprogen_oxidase_aer_sf"/>
</dbReference>
<dbReference type="AlphaFoldDB" id="A0A842HEM9"/>
<dbReference type="HAMAP" id="MF_00333">
    <property type="entry name" value="Coprogen_oxidas"/>
    <property type="match status" value="1"/>
</dbReference>
<comment type="function">
    <text evidence="10 11">Involved in the heme biosynthesis. Catalyzes the aerobic oxidative decarboxylation of propionate groups of rings A and B of coproporphyrinogen-III to yield the vinyl groups in protoporphyrinogen-IX.</text>
</comment>
<keyword evidence="13" id="KW-1185">Reference proteome</keyword>
<evidence type="ECO:0000256" key="10">
    <source>
        <dbReference type="ARBA" id="ARBA00059657"/>
    </source>
</evidence>
<evidence type="ECO:0000256" key="11">
    <source>
        <dbReference type="HAMAP-Rule" id="MF_00333"/>
    </source>
</evidence>
<comment type="catalytic activity">
    <reaction evidence="9 11">
        <text>coproporphyrinogen III + O2 + 2 H(+) = protoporphyrinogen IX + 2 CO2 + 2 H2O</text>
        <dbReference type="Rhea" id="RHEA:18257"/>
        <dbReference type="ChEBI" id="CHEBI:15377"/>
        <dbReference type="ChEBI" id="CHEBI:15378"/>
        <dbReference type="ChEBI" id="CHEBI:15379"/>
        <dbReference type="ChEBI" id="CHEBI:16526"/>
        <dbReference type="ChEBI" id="CHEBI:57307"/>
        <dbReference type="ChEBI" id="CHEBI:57309"/>
        <dbReference type="EC" id="1.3.3.3"/>
    </reaction>
</comment>
<dbReference type="InterPro" id="IPR001260">
    <property type="entry name" value="Coprogen_oxidase_aer"/>
</dbReference>
<evidence type="ECO:0000256" key="9">
    <source>
        <dbReference type="ARBA" id="ARBA00049102"/>
    </source>
</evidence>
<comment type="cofactor">
    <cofactor evidence="11">
        <name>a divalent metal cation</name>
        <dbReference type="ChEBI" id="CHEBI:60240"/>
    </cofactor>
</comment>